<reference evidence="1" key="1">
    <citation type="submission" date="2019-08" db="EMBL/GenBank/DDBJ databases">
        <authorList>
            <person name="Kucharzyk K."/>
            <person name="Murdoch R.W."/>
            <person name="Higgins S."/>
            <person name="Loffler F."/>
        </authorList>
    </citation>
    <scope>NUCLEOTIDE SEQUENCE</scope>
</reference>
<name>A0A645EEC5_9ZZZZ</name>
<evidence type="ECO:0000313" key="1">
    <source>
        <dbReference type="EMBL" id="MPM99679.1"/>
    </source>
</evidence>
<organism evidence="1">
    <name type="scientific">bioreactor metagenome</name>
    <dbReference type="NCBI Taxonomy" id="1076179"/>
    <lineage>
        <taxon>unclassified sequences</taxon>
        <taxon>metagenomes</taxon>
        <taxon>ecological metagenomes</taxon>
    </lineage>
</organism>
<protein>
    <submittedName>
        <fullName evidence="1">Uncharacterized protein</fullName>
    </submittedName>
</protein>
<dbReference type="AlphaFoldDB" id="A0A645EEC5"/>
<sequence length="93" mass="10478">MCDGFNNTGRAVIIDTEIIGFIRTAVQMSVTDRTFRRENIGLLRSVSLFTDTADNFRNDIAGFADNNHILFADIALFDQIFVVQRRKGYGRSG</sequence>
<gene>
    <name evidence="1" type="ORF">SDC9_146873</name>
</gene>
<accession>A0A645EEC5</accession>
<proteinExistence type="predicted"/>
<dbReference type="EMBL" id="VSSQ01045770">
    <property type="protein sequence ID" value="MPM99679.1"/>
    <property type="molecule type" value="Genomic_DNA"/>
</dbReference>
<comment type="caution">
    <text evidence="1">The sequence shown here is derived from an EMBL/GenBank/DDBJ whole genome shotgun (WGS) entry which is preliminary data.</text>
</comment>